<dbReference type="SUPFAM" id="SSF102114">
    <property type="entry name" value="Radical SAM enzymes"/>
    <property type="match status" value="1"/>
</dbReference>
<name>A0ABT8M7U6_9EURY</name>
<sequence length="305" mass="33655">MPGYQALHESGELARRAERAYALLRDCTVCPQECHVDRLAGETGFCRSGSLPIVSSYGPHFGEEPPLVGRNGSGTIFFAHCNMRCIFCQNYEISQCRGGAAISCEDLAEVMLQIERRGCHNINFVSPSHFIPQILRAVDIAAAQGLGIPLVYNSGGYDSADSLRLLDGVVDIYMPDAKYGRDDVALALSKAPDYVERMQAALREMHRQVGDLVVEDGIAVRGMIVRHLVLPENLASSEVVMRFIAEELSRDSYVNVMAQYRPAWKAAEGGMEPAFTALQRPITAAEYRYAVRCAMESGLHRGFFQ</sequence>
<dbReference type="PANTHER" id="PTHR43075:SF1">
    <property type="entry name" value="FORMATE LYASE ACTIVATING ENZYME, PUTATIVE (AFU_ORTHOLOGUE AFUA_2G15630)-RELATED"/>
    <property type="match status" value="1"/>
</dbReference>
<dbReference type="InterPro" id="IPR058240">
    <property type="entry name" value="rSAM_sf"/>
</dbReference>
<dbReference type="CDD" id="cd01335">
    <property type="entry name" value="Radical_SAM"/>
    <property type="match status" value="1"/>
</dbReference>
<comment type="caution">
    <text evidence="6">The sequence shown here is derived from an EMBL/GenBank/DDBJ whole genome shotgun (WGS) entry which is preliminary data.</text>
</comment>
<dbReference type="PANTHER" id="PTHR43075">
    <property type="entry name" value="FORMATE LYASE ACTIVATING ENZYME, PUTATIVE (AFU_ORTHOLOGUE AFUA_2G15630)-RELATED"/>
    <property type="match status" value="1"/>
</dbReference>
<reference evidence="6" key="1">
    <citation type="submission" date="2019-05" db="EMBL/GenBank/DDBJ databases">
        <title>Methanoculleus sp. FWC-SCC1, a methanogenic archaeon isolated from deep marine cold seep.</title>
        <authorList>
            <person name="Chen Y.-W."/>
            <person name="Chen S.-C."/>
            <person name="Teng N.-H."/>
            <person name="Lai M.-C."/>
        </authorList>
    </citation>
    <scope>NUCLEOTIDE SEQUENCE</scope>
    <source>
        <strain evidence="6">FWC-SCC1</strain>
    </source>
</reference>
<keyword evidence="4" id="KW-0411">Iron-sulfur</keyword>
<keyword evidence="1" id="KW-0949">S-adenosyl-L-methionine</keyword>
<dbReference type="PIRSF" id="PIRSF004869">
    <property type="entry name" value="PflX_prd"/>
    <property type="match status" value="1"/>
</dbReference>
<organism evidence="6 7">
    <name type="scientific">Methanoculleus frigidifontis</name>
    <dbReference type="NCBI Taxonomy" id="2584085"/>
    <lineage>
        <taxon>Archaea</taxon>
        <taxon>Methanobacteriati</taxon>
        <taxon>Methanobacteriota</taxon>
        <taxon>Stenosarchaea group</taxon>
        <taxon>Methanomicrobia</taxon>
        <taxon>Methanomicrobiales</taxon>
        <taxon>Methanomicrobiaceae</taxon>
        <taxon>Methanoculleus</taxon>
    </lineage>
</organism>
<dbReference type="Gene3D" id="3.20.20.70">
    <property type="entry name" value="Aldolase class I"/>
    <property type="match status" value="1"/>
</dbReference>
<dbReference type="Pfam" id="PF04055">
    <property type="entry name" value="Radical_SAM"/>
    <property type="match status" value="1"/>
</dbReference>
<dbReference type="Proteomes" id="UP001168338">
    <property type="component" value="Unassembled WGS sequence"/>
</dbReference>
<feature type="domain" description="Radical SAM core" evidence="5">
    <location>
        <begin position="76"/>
        <end position="207"/>
    </location>
</feature>
<gene>
    <name evidence="6" type="ORF">FGU65_03535</name>
</gene>
<proteinExistence type="predicted"/>
<evidence type="ECO:0000256" key="3">
    <source>
        <dbReference type="ARBA" id="ARBA00023004"/>
    </source>
</evidence>
<protein>
    <submittedName>
        <fullName evidence="6">Radical SAM protein</fullName>
    </submittedName>
</protein>
<dbReference type="InterPro" id="IPR013785">
    <property type="entry name" value="Aldolase_TIM"/>
</dbReference>
<evidence type="ECO:0000256" key="4">
    <source>
        <dbReference type="ARBA" id="ARBA00023014"/>
    </source>
</evidence>
<dbReference type="InterPro" id="IPR040085">
    <property type="entry name" value="MJ0674-like"/>
</dbReference>
<evidence type="ECO:0000256" key="2">
    <source>
        <dbReference type="ARBA" id="ARBA00022723"/>
    </source>
</evidence>
<dbReference type="EMBL" id="VCYH01000002">
    <property type="protein sequence ID" value="MDN7023974.1"/>
    <property type="molecule type" value="Genomic_DNA"/>
</dbReference>
<keyword evidence="2" id="KW-0479">Metal-binding</keyword>
<dbReference type="SFLD" id="SFLDS00029">
    <property type="entry name" value="Radical_SAM"/>
    <property type="match status" value="1"/>
</dbReference>
<dbReference type="RefSeq" id="WP_301663060.1">
    <property type="nucleotide sequence ID" value="NZ_VCYH01000002.1"/>
</dbReference>
<evidence type="ECO:0000313" key="6">
    <source>
        <dbReference type="EMBL" id="MDN7023974.1"/>
    </source>
</evidence>
<keyword evidence="3" id="KW-0408">Iron</keyword>
<evidence type="ECO:0000259" key="5">
    <source>
        <dbReference type="Pfam" id="PF04055"/>
    </source>
</evidence>
<evidence type="ECO:0000256" key="1">
    <source>
        <dbReference type="ARBA" id="ARBA00022691"/>
    </source>
</evidence>
<dbReference type="InterPro" id="IPR016431">
    <property type="entry name" value="Pyrv-formate_lyase-activ_prd"/>
</dbReference>
<evidence type="ECO:0000313" key="7">
    <source>
        <dbReference type="Proteomes" id="UP001168338"/>
    </source>
</evidence>
<keyword evidence="7" id="KW-1185">Reference proteome</keyword>
<dbReference type="SFLD" id="SFLDG01099">
    <property type="entry name" value="Uncharacterised_Radical_SAM_Su"/>
    <property type="match status" value="1"/>
</dbReference>
<dbReference type="InterPro" id="IPR007197">
    <property type="entry name" value="rSAM"/>
</dbReference>
<accession>A0ABT8M7U6</accession>